<sequence>QGLNMSLPHGSLYPNPFSQKLHKIMLYRGKNIISDTCNQQDHSALRKSFQYCCIGFLETQLSFRALMCLFRPSALNLSARSFLILHLIFS</sequence>
<gene>
    <name evidence="1" type="primary">ORF128247</name>
</gene>
<name>A0A0B7AMJ1_9EUPU</name>
<accession>A0A0B7AMJ1</accession>
<protein>
    <submittedName>
        <fullName evidence="1">Uncharacterized protein</fullName>
    </submittedName>
</protein>
<organism evidence="1">
    <name type="scientific">Arion vulgaris</name>
    <dbReference type="NCBI Taxonomy" id="1028688"/>
    <lineage>
        <taxon>Eukaryota</taxon>
        <taxon>Metazoa</taxon>
        <taxon>Spiralia</taxon>
        <taxon>Lophotrochozoa</taxon>
        <taxon>Mollusca</taxon>
        <taxon>Gastropoda</taxon>
        <taxon>Heterobranchia</taxon>
        <taxon>Euthyneura</taxon>
        <taxon>Panpulmonata</taxon>
        <taxon>Eupulmonata</taxon>
        <taxon>Stylommatophora</taxon>
        <taxon>Helicina</taxon>
        <taxon>Arionoidea</taxon>
        <taxon>Arionidae</taxon>
        <taxon>Arion</taxon>
    </lineage>
</organism>
<reference evidence="1" key="1">
    <citation type="submission" date="2014-12" db="EMBL/GenBank/DDBJ databases">
        <title>Insight into the proteome of Arion vulgaris.</title>
        <authorList>
            <person name="Aradska J."/>
            <person name="Bulat T."/>
            <person name="Smidak R."/>
            <person name="Sarate P."/>
            <person name="Gangsoo J."/>
            <person name="Sialana F."/>
            <person name="Bilban M."/>
            <person name="Lubec G."/>
        </authorList>
    </citation>
    <scope>NUCLEOTIDE SEQUENCE</scope>
    <source>
        <tissue evidence="1">Skin</tissue>
    </source>
</reference>
<dbReference type="AlphaFoldDB" id="A0A0B7AMJ1"/>
<proteinExistence type="predicted"/>
<feature type="non-terminal residue" evidence="1">
    <location>
        <position position="1"/>
    </location>
</feature>
<evidence type="ECO:0000313" key="1">
    <source>
        <dbReference type="EMBL" id="CEK81842.1"/>
    </source>
</evidence>
<dbReference type="EMBL" id="HACG01034977">
    <property type="protein sequence ID" value="CEK81842.1"/>
    <property type="molecule type" value="Transcribed_RNA"/>
</dbReference>